<dbReference type="KEGG" id="axy:AXYL_06745"/>
<gene>
    <name evidence="2" type="ordered locus">AXYL_06745</name>
</gene>
<evidence type="ECO:0000313" key="2">
    <source>
        <dbReference type="EMBL" id="ADP20029.1"/>
    </source>
</evidence>
<keyword evidence="2" id="KW-0614">Plasmid</keyword>
<reference evidence="3" key="1">
    <citation type="journal article" date="2011" name="J. Bacteriol.">
        <title>Complete genome sequence of the haloaromatic acid-degrading bacterium Achromobacter xylosoxidans A8.</title>
        <authorList>
            <person name="Strnad H."/>
            <person name="Ridl J."/>
            <person name="Paces J."/>
            <person name="Kolar M."/>
            <person name="Vlcek C."/>
            <person name="Paces V."/>
        </authorList>
    </citation>
    <scope>NUCLEOTIDE SEQUENCE [LARGE SCALE GENOMIC DNA]</scope>
    <source>
        <strain evidence="3">A8</strain>
        <plasmid evidence="3">pA82</plasmid>
    </source>
</reference>
<accession>E3HY75</accession>
<dbReference type="EMBL" id="CP002289">
    <property type="protein sequence ID" value="ADP20029.1"/>
    <property type="molecule type" value="Genomic_DNA"/>
</dbReference>
<organism evidence="2 3">
    <name type="scientific">Achromobacter xylosoxidans (strain A8)</name>
    <dbReference type="NCBI Taxonomy" id="762376"/>
    <lineage>
        <taxon>Bacteria</taxon>
        <taxon>Pseudomonadati</taxon>
        <taxon>Pseudomonadota</taxon>
        <taxon>Betaproteobacteria</taxon>
        <taxon>Burkholderiales</taxon>
        <taxon>Alcaligenaceae</taxon>
        <taxon>Achromobacter</taxon>
    </lineage>
</organism>
<dbReference type="HOGENOM" id="CLU_1902085_0_0_4"/>
<dbReference type="AlphaFoldDB" id="E3HY75"/>
<protein>
    <submittedName>
        <fullName evidence="2">Uncharacterized protein</fullName>
    </submittedName>
</protein>
<proteinExistence type="predicted"/>
<feature type="transmembrane region" description="Helical" evidence="1">
    <location>
        <begin position="47"/>
        <end position="66"/>
    </location>
</feature>
<sequence length="133" mass="14464">MKERRKFATETFIAALTCLRANGRNYFKSPRLMSRLGSTVARMMVWPAVAYAAFLGLAPGALIWMMKSGAVDLHQLAGEIATQPTQLFELLQRLDLNALWLAGAVVLLVIVKDVLLASGLPPTSTSHGKEGHS</sequence>
<keyword evidence="1" id="KW-1133">Transmembrane helix</keyword>
<keyword evidence="1" id="KW-0472">Membrane</keyword>
<dbReference type="Proteomes" id="UP000006876">
    <property type="component" value="Plasmid pA82"/>
</dbReference>
<geneLocation type="plasmid" evidence="2 3">
    <name>pA82</name>
</geneLocation>
<name>E3HY75_ACHXA</name>
<keyword evidence="1" id="KW-0812">Transmembrane</keyword>
<evidence type="ECO:0000313" key="3">
    <source>
        <dbReference type="Proteomes" id="UP000006876"/>
    </source>
</evidence>
<evidence type="ECO:0000256" key="1">
    <source>
        <dbReference type="SAM" id="Phobius"/>
    </source>
</evidence>
<dbReference type="RefSeq" id="WP_013397217.1">
    <property type="nucleotide sequence ID" value="NC_014642.1"/>
</dbReference>
<feature type="transmembrane region" description="Helical" evidence="1">
    <location>
        <begin position="98"/>
        <end position="120"/>
    </location>
</feature>